<dbReference type="Gramene" id="TKW39055">
    <property type="protein sequence ID" value="TKW39055"/>
    <property type="gene ID" value="SEVIR_1G154701v2"/>
</dbReference>
<reference evidence="2" key="1">
    <citation type="submission" date="2019-03" db="EMBL/GenBank/DDBJ databases">
        <title>WGS assembly of Setaria viridis.</title>
        <authorList>
            <person name="Huang P."/>
            <person name="Jenkins J."/>
            <person name="Grimwood J."/>
            <person name="Barry K."/>
            <person name="Healey A."/>
            <person name="Mamidi S."/>
            <person name="Sreedasyam A."/>
            <person name="Shu S."/>
            <person name="Feldman M."/>
            <person name="Wu J."/>
            <person name="Yu Y."/>
            <person name="Chen C."/>
            <person name="Johnson J."/>
            <person name="Rokhsar D."/>
            <person name="Baxter I."/>
            <person name="Schmutz J."/>
            <person name="Brutnell T."/>
            <person name="Kellogg E."/>
        </authorList>
    </citation>
    <scope>NUCLEOTIDE SEQUENCE [LARGE SCALE GENOMIC DNA]</scope>
</reference>
<gene>
    <name evidence="2" type="ORF">SEVIR_1G154701v2</name>
</gene>
<feature type="region of interest" description="Disordered" evidence="1">
    <location>
        <begin position="1"/>
        <end position="88"/>
    </location>
</feature>
<evidence type="ECO:0000256" key="1">
    <source>
        <dbReference type="SAM" id="MobiDB-lite"/>
    </source>
</evidence>
<protein>
    <submittedName>
        <fullName evidence="2">Uncharacterized protein</fullName>
    </submittedName>
</protein>
<accession>A0A4U6WAN1</accession>
<dbReference type="OMA" id="NDMGFNE"/>
<dbReference type="Proteomes" id="UP000298652">
    <property type="component" value="Chromosome 1"/>
</dbReference>
<proteinExistence type="predicted"/>
<dbReference type="AlphaFoldDB" id="A0A4U6WAN1"/>
<keyword evidence="3" id="KW-1185">Reference proteome</keyword>
<dbReference type="EMBL" id="CM016552">
    <property type="protein sequence ID" value="TKW39055.1"/>
    <property type="molecule type" value="Genomic_DNA"/>
</dbReference>
<feature type="compositionally biased region" description="Low complexity" evidence="1">
    <location>
        <begin position="19"/>
        <end position="32"/>
    </location>
</feature>
<evidence type="ECO:0000313" key="3">
    <source>
        <dbReference type="Proteomes" id="UP000298652"/>
    </source>
</evidence>
<sequence length="193" mass="20744">MATQDGPAVQGAPSPPVAGSPAHAATSAGGAARQVRPNDMGFNEQVGQESPLNGQREGEQDLREINSLFCNPPPPLLQEPEPRRQHQRRTFDMTAVRRSARLARKPSIPVTEKAQRNLCRKLGLTTEEKTSIDEILRDFLSMFQGPLLENIVAALTAIFGLDDEGADMLGDALMNHAGTAAAELQQINGDPTA</sequence>
<organism evidence="2 3">
    <name type="scientific">Setaria viridis</name>
    <name type="common">Green bristlegrass</name>
    <name type="synonym">Setaria italica subsp. viridis</name>
    <dbReference type="NCBI Taxonomy" id="4556"/>
    <lineage>
        <taxon>Eukaryota</taxon>
        <taxon>Viridiplantae</taxon>
        <taxon>Streptophyta</taxon>
        <taxon>Embryophyta</taxon>
        <taxon>Tracheophyta</taxon>
        <taxon>Spermatophyta</taxon>
        <taxon>Magnoliopsida</taxon>
        <taxon>Liliopsida</taxon>
        <taxon>Poales</taxon>
        <taxon>Poaceae</taxon>
        <taxon>PACMAD clade</taxon>
        <taxon>Panicoideae</taxon>
        <taxon>Panicodae</taxon>
        <taxon>Paniceae</taxon>
        <taxon>Cenchrinae</taxon>
        <taxon>Setaria</taxon>
    </lineage>
</organism>
<evidence type="ECO:0000313" key="2">
    <source>
        <dbReference type="EMBL" id="TKW39055.1"/>
    </source>
</evidence>
<name>A0A4U6WAN1_SETVI</name>